<dbReference type="EMBL" id="CP000903">
    <property type="protein sequence ID" value="ABY44608.1"/>
    <property type="molecule type" value="Genomic_DNA"/>
</dbReference>
<dbReference type="KEGG" id="bwe:BcerKBAB4_3435"/>
<evidence type="ECO:0000313" key="3">
    <source>
        <dbReference type="Proteomes" id="UP000002154"/>
    </source>
</evidence>
<sequence length="150" mass="17173">MRKNYLKRNKWNILLASIYVLACYILWIKGFIKIEDVDRDFHINFLTINSVFAGFLFTGLGIVASIADKERILKLDRAGYMDNYYNAIYIGLIFHVVSIVIASLSIIVSKISDVEMLVAIEQFAMFGGVIFFIKAVCNILKIINKIRKPI</sequence>
<dbReference type="RefSeq" id="WP_012261482.1">
    <property type="nucleotide sequence ID" value="NC_010184.1"/>
</dbReference>
<dbReference type="HOGENOM" id="CLU_145866_0_0_9"/>
<accession>A9VQV9</accession>
<proteinExistence type="predicted"/>
<dbReference type="AlphaFoldDB" id="A9VQV9"/>
<keyword evidence="1" id="KW-0472">Membrane</keyword>
<keyword evidence="1" id="KW-0812">Transmembrane</keyword>
<feature type="transmembrane region" description="Helical" evidence="1">
    <location>
        <begin position="88"/>
        <end position="111"/>
    </location>
</feature>
<evidence type="ECO:0000256" key="1">
    <source>
        <dbReference type="SAM" id="Phobius"/>
    </source>
</evidence>
<feature type="transmembrane region" description="Helical" evidence="1">
    <location>
        <begin position="12"/>
        <end position="32"/>
    </location>
</feature>
<keyword evidence="1" id="KW-1133">Transmembrane helix</keyword>
<feature type="transmembrane region" description="Helical" evidence="1">
    <location>
        <begin position="44"/>
        <end position="67"/>
    </location>
</feature>
<evidence type="ECO:0000313" key="2">
    <source>
        <dbReference type="EMBL" id="ABY44608.1"/>
    </source>
</evidence>
<protein>
    <submittedName>
        <fullName evidence="2">Uncharacterized protein</fullName>
    </submittedName>
</protein>
<name>A9VQV9_BACMK</name>
<dbReference type="Proteomes" id="UP000002154">
    <property type="component" value="Chromosome"/>
</dbReference>
<organism evidence="2 3">
    <name type="scientific">Bacillus mycoides (strain KBAB4)</name>
    <name type="common">Bacillus weihenstephanensis</name>
    <dbReference type="NCBI Taxonomy" id="315730"/>
    <lineage>
        <taxon>Bacteria</taxon>
        <taxon>Bacillati</taxon>
        <taxon>Bacillota</taxon>
        <taxon>Bacilli</taxon>
        <taxon>Bacillales</taxon>
        <taxon>Bacillaceae</taxon>
        <taxon>Bacillus</taxon>
        <taxon>Bacillus cereus group</taxon>
    </lineage>
</organism>
<gene>
    <name evidence="2" type="ordered locus">BcerKBAB4_3435</name>
</gene>
<feature type="transmembrane region" description="Helical" evidence="1">
    <location>
        <begin position="123"/>
        <end position="143"/>
    </location>
</feature>
<dbReference type="eggNOG" id="ENOG50346CX">
    <property type="taxonomic scope" value="Bacteria"/>
</dbReference>
<reference evidence="2 3" key="1">
    <citation type="journal article" date="2008" name="Chem. Biol. Interact.">
        <title>Extending the Bacillus cereus group genomics to putative food-borne pathogens of different toxicity.</title>
        <authorList>
            <person name="Lapidus A."/>
            <person name="Goltsman E."/>
            <person name="Auger S."/>
            <person name="Galleron N."/>
            <person name="Segurens B."/>
            <person name="Dossat C."/>
            <person name="Land M.L."/>
            <person name="Broussolle V."/>
            <person name="Brillard J."/>
            <person name="Guinebretiere M.H."/>
            <person name="Sanchis V."/>
            <person name="Nguen-The C."/>
            <person name="Lereclus D."/>
            <person name="Richardson P."/>
            <person name="Wincker P."/>
            <person name="Weissenbach J."/>
            <person name="Ehrlich S.D."/>
            <person name="Sorokin A."/>
        </authorList>
    </citation>
    <scope>NUCLEOTIDE SEQUENCE [LARGE SCALE GENOMIC DNA]</scope>
    <source>
        <strain evidence="2 3">KBAB4</strain>
    </source>
</reference>